<evidence type="ECO:0008006" key="5">
    <source>
        <dbReference type="Google" id="ProtNLM"/>
    </source>
</evidence>
<dbReference type="EMBL" id="GGEC01052103">
    <property type="protein sequence ID" value="MBX32587.1"/>
    <property type="molecule type" value="Transcribed_RNA"/>
</dbReference>
<dbReference type="InterPro" id="IPR011009">
    <property type="entry name" value="Kinase-like_dom_sf"/>
</dbReference>
<accession>A0A2P2MQU4</accession>
<evidence type="ECO:0000256" key="1">
    <source>
        <dbReference type="ARBA" id="ARBA00022527"/>
    </source>
</evidence>
<dbReference type="PANTHER" id="PTHR47989">
    <property type="entry name" value="OS01G0750732 PROTEIN"/>
    <property type="match status" value="1"/>
</dbReference>
<reference evidence="4" key="1">
    <citation type="submission" date="2018-02" db="EMBL/GenBank/DDBJ databases">
        <title>Rhizophora mucronata_Transcriptome.</title>
        <authorList>
            <person name="Meera S.P."/>
            <person name="Sreeshan A."/>
            <person name="Augustine A."/>
        </authorList>
    </citation>
    <scope>NUCLEOTIDE SEQUENCE</scope>
    <source>
        <tissue evidence="4">Leaf</tissue>
    </source>
</reference>
<keyword evidence="1" id="KW-0723">Serine/threonine-protein kinase</keyword>
<name>A0A2P2MQU4_RHIMU</name>
<dbReference type="GO" id="GO:0004674">
    <property type="term" value="F:protein serine/threonine kinase activity"/>
    <property type="evidence" value="ECO:0007669"/>
    <property type="project" value="UniProtKB-KW"/>
</dbReference>
<dbReference type="SUPFAM" id="SSF56112">
    <property type="entry name" value="Protein kinase-like (PK-like)"/>
    <property type="match status" value="1"/>
</dbReference>
<sequence length="58" mass="6507">MENGSLWNGCAKKKKLDWDTQLQITIGAAQGLAYLHHDCSFRIIHRCQVVKHSTGQGL</sequence>
<evidence type="ECO:0000256" key="2">
    <source>
        <dbReference type="ARBA" id="ARBA00022741"/>
    </source>
</evidence>
<protein>
    <recommendedName>
        <fullName evidence="5">Protein kinase domain-containing protein</fullName>
    </recommendedName>
</protein>
<evidence type="ECO:0000313" key="4">
    <source>
        <dbReference type="EMBL" id="MBX32587.1"/>
    </source>
</evidence>
<dbReference type="Gene3D" id="1.10.510.10">
    <property type="entry name" value="Transferase(Phosphotransferase) domain 1"/>
    <property type="match status" value="1"/>
</dbReference>
<evidence type="ECO:0000256" key="3">
    <source>
        <dbReference type="ARBA" id="ARBA00022840"/>
    </source>
</evidence>
<organism evidence="4">
    <name type="scientific">Rhizophora mucronata</name>
    <name type="common">Asiatic mangrove</name>
    <dbReference type="NCBI Taxonomy" id="61149"/>
    <lineage>
        <taxon>Eukaryota</taxon>
        <taxon>Viridiplantae</taxon>
        <taxon>Streptophyta</taxon>
        <taxon>Embryophyta</taxon>
        <taxon>Tracheophyta</taxon>
        <taxon>Spermatophyta</taxon>
        <taxon>Magnoliopsida</taxon>
        <taxon>eudicotyledons</taxon>
        <taxon>Gunneridae</taxon>
        <taxon>Pentapetalae</taxon>
        <taxon>rosids</taxon>
        <taxon>fabids</taxon>
        <taxon>Malpighiales</taxon>
        <taxon>Rhizophoraceae</taxon>
        <taxon>Rhizophora</taxon>
    </lineage>
</organism>
<dbReference type="PANTHER" id="PTHR47989:SF47">
    <property type="entry name" value="SERINE_THREONINE-PROTEIN KINASE PBL28-RELATED"/>
    <property type="match status" value="1"/>
</dbReference>
<proteinExistence type="predicted"/>
<keyword evidence="3" id="KW-0067">ATP-binding</keyword>
<dbReference type="AlphaFoldDB" id="A0A2P2MQU4"/>
<keyword evidence="1" id="KW-0418">Kinase</keyword>
<keyword evidence="1" id="KW-0808">Transferase</keyword>
<dbReference type="GO" id="GO:0005524">
    <property type="term" value="F:ATP binding"/>
    <property type="evidence" value="ECO:0007669"/>
    <property type="project" value="UniProtKB-KW"/>
</dbReference>
<keyword evidence="2" id="KW-0547">Nucleotide-binding</keyword>